<dbReference type="EMBL" id="WNHX01000931">
    <property type="protein sequence ID" value="MTV88615.1"/>
    <property type="molecule type" value="Genomic_DNA"/>
</dbReference>
<dbReference type="EMBL" id="WNHS01000077">
    <property type="protein sequence ID" value="MTW25263.1"/>
    <property type="molecule type" value="Genomic_DNA"/>
</dbReference>
<proteinExistence type="predicted"/>
<evidence type="ECO:0000313" key="5">
    <source>
        <dbReference type="EMBL" id="MTW25263.1"/>
    </source>
</evidence>
<dbReference type="Proteomes" id="UP000214939">
    <property type="component" value="Unassembled WGS sequence"/>
</dbReference>
<reference evidence="1" key="4">
    <citation type="submission" date="2023-06" db="EMBL/GenBank/DDBJ databases">
        <title>PCVPA Blantyre Malawi Pneumococcal carriage surveillance isolates.</title>
        <authorList>
            <person name="Obolski U."/>
            <person name="Swarthout T.D."/>
            <person name="Kalizang'Oma A."/>
            <person name="Mwalukomo T.S."/>
            <person name="Cave R."/>
            <person name="Brown C."/>
            <person name="Cornick J."/>
            <person name="Kamng'Ona A."/>
            <person name="Msefula J."/>
            <person name="French N."/>
            <person name="Hyderman R."/>
        </authorList>
    </citation>
    <scope>NUCLEOTIDE SEQUENCE</scope>
    <source>
        <strain evidence="1">BVY8TH</strain>
    </source>
</reference>
<evidence type="ECO:0000313" key="10">
    <source>
        <dbReference type="Proteomes" id="UP000467349"/>
    </source>
</evidence>
<dbReference type="EMBL" id="WNIB01000143">
    <property type="protein sequence ID" value="MTV91049.1"/>
    <property type="molecule type" value="Genomic_DNA"/>
</dbReference>
<sequence length="62" mass="7152">MSCSENLKKEKELTAAISNFKIEVLQNDDKLSSLSLSNIKRQARDLYECLVWLQYNAEESGR</sequence>
<dbReference type="EMBL" id="CAASIK010000009">
    <property type="protein sequence ID" value="VNB57730.1"/>
    <property type="molecule type" value="Genomic_DNA"/>
</dbReference>
<evidence type="ECO:0000313" key="3">
    <source>
        <dbReference type="EMBL" id="MTV88615.1"/>
    </source>
</evidence>
<dbReference type="Proteomes" id="UP000310822">
    <property type="component" value="Unassembled WGS sequence"/>
</dbReference>
<reference evidence="6 8" key="1">
    <citation type="submission" date="2017-07" db="EMBL/GenBank/DDBJ databases">
        <title>Invasive disease caused simultaneously by more than one serotype of Streptococcus pneumoniae, South Africa.</title>
        <authorList>
            <person name="Ndlangisa K."/>
            <person name="Du Plessis M."/>
            <person name="Von Gottberg A."/>
        </authorList>
    </citation>
    <scope>NUCLEOTIDE SEQUENCE [LARGE SCALE GENOMIC DNA]</scope>
    <source>
        <strain evidence="6 8">8227-15B</strain>
    </source>
</reference>
<evidence type="ECO:0000313" key="2">
    <source>
        <dbReference type="EMBL" id="MTV44343.1"/>
    </source>
</evidence>
<dbReference type="EMBL" id="NNBW01000008">
    <property type="protein sequence ID" value="OYL31761.1"/>
    <property type="molecule type" value="Genomic_DNA"/>
</dbReference>
<dbReference type="EMBL" id="JAVPGZ010000038">
    <property type="protein sequence ID" value="MDS8037652.1"/>
    <property type="molecule type" value="Genomic_DNA"/>
</dbReference>
<evidence type="ECO:0000313" key="12">
    <source>
        <dbReference type="Proteomes" id="UP000476212"/>
    </source>
</evidence>
<gene>
    <name evidence="6" type="ORF">A5N45_01010</name>
    <name evidence="5" type="ORF">GM537_10650</name>
    <name evidence="3" type="ORF">GM543_14260</name>
    <name evidence="4" type="ORF">GM544_11470</name>
    <name evidence="2" type="ORF">GM545_12360</name>
    <name evidence="1" type="ORF">RLG82_01050</name>
    <name evidence="7" type="ORF">SAMEA2783718_01468</name>
</gene>
<dbReference type="Proteomes" id="UP000467349">
    <property type="component" value="Unassembled WGS sequence"/>
</dbReference>
<dbReference type="EMBL" id="WNHU01000247">
    <property type="protein sequence ID" value="MTV44343.1"/>
    <property type="molecule type" value="Genomic_DNA"/>
</dbReference>
<accession>A0A0E8ZPL8</accession>
<evidence type="ECO:0000313" key="1">
    <source>
        <dbReference type="EMBL" id="MDS8037652.1"/>
    </source>
</evidence>
<evidence type="ECO:0000313" key="7">
    <source>
        <dbReference type="EMBL" id="VNB57730.1"/>
    </source>
</evidence>
<reference evidence="7 9" key="2">
    <citation type="submission" date="2019-04" db="EMBL/GenBank/DDBJ databases">
        <authorList>
            <consortium name="Pathogen Informatics"/>
        </authorList>
    </citation>
    <scope>NUCLEOTIDE SEQUENCE [LARGE SCALE GENOMIC DNA]</scope>
    <source>
        <strain evidence="7 9">GPSC54</strain>
    </source>
</reference>
<dbReference type="AlphaFoldDB" id="A0A0E8ZPL8"/>
<protein>
    <submittedName>
        <fullName evidence="4">Topoisomerase</fullName>
    </submittedName>
</protein>
<dbReference type="RefSeq" id="WP_001277861.1">
    <property type="nucleotide sequence ID" value="NZ_AP026915.1"/>
</dbReference>
<organism evidence="4 12">
    <name type="scientific">Streptococcus pneumoniae</name>
    <dbReference type="NCBI Taxonomy" id="1313"/>
    <lineage>
        <taxon>Bacteria</taxon>
        <taxon>Bacillati</taxon>
        <taxon>Bacillota</taxon>
        <taxon>Bacilli</taxon>
        <taxon>Lactobacillales</taxon>
        <taxon>Streptococcaceae</taxon>
        <taxon>Streptococcus</taxon>
    </lineage>
</organism>
<evidence type="ECO:0000313" key="8">
    <source>
        <dbReference type="Proteomes" id="UP000214939"/>
    </source>
</evidence>
<evidence type="ECO:0000313" key="4">
    <source>
        <dbReference type="EMBL" id="MTV91049.1"/>
    </source>
</evidence>
<dbReference type="Proteomes" id="UP001184693">
    <property type="component" value="Unassembled WGS sequence"/>
</dbReference>
<evidence type="ECO:0000313" key="13">
    <source>
        <dbReference type="Proteomes" id="UP000490982"/>
    </source>
</evidence>
<dbReference type="Proteomes" id="UP000469505">
    <property type="component" value="Unassembled WGS sequence"/>
</dbReference>
<evidence type="ECO:0000313" key="6">
    <source>
        <dbReference type="EMBL" id="OYL31761.1"/>
    </source>
</evidence>
<dbReference type="Proteomes" id="UP000476212">
    <property type="component" value="Unassembled WGS sequence"/>
</dbReference>
<evidence type="ECO:0000313" key="11">
    <source>
        <dbReference type="Proteomes" id="UP000469505"/>
    </source>
</evidence>
<dbReference type="GO" id="GO:0016853">
    <property type="term" value="F:isomerase activity"/>
    <property type="evidence" value="ECO:0007669"/>
    <property type="project" value="UniProtKB-KW"/>
</dbReference>
<keyword evidence="4" id="KW-0413">Isomerase</keyword>
<name>A0A0E8ZPL8_STREE</name>
<dbReference type="Proteomes" id="UP000490982">
    <property type="component" value="Unassembled WGS sequence"/>
</dbReference>
<comment type="caution">
    <text evidence="4">The sequence shown here is derived from an EMBL/GenBank/DDBJ whole genome shotgun (WGS) entry which is preliminary data.</text>
</comment>
<evidence type="ECO:0000313" key="9">
    <source>
        <dbReference type="Proteomes" id="UP000310822"/>
    </source>
</evidence>
<reference evidence="10 11" key="3">
    <citation type="submission" date="2019-11" db="EMBL/GenBank/DDBJ databases">
        <title>Growth characteristics of pneumococcus vary with the chemical composition of the capsule and with environmental conditions.</title>
        <authorList>
            <person name="Tothpal A."/>
            <person name="Desobry K."/>
            <person name="Joshi S."/>
            <person name="Wyllie A.L."/>
            <person name="Weinberger D.M."/>
        </authorList>
    </citation>
    <scope>NUCLEOTIDE SEQUENCE [LARGE SCALE GENOMIC DNA]</scope>
    <source>
        <strain evidence="2">Pnumococcus09N</strain>
        <strain evidence="10">pnumococcus09N</strain>
        <strain evidence="12">pnumococcus15C</strain>
        <strain evidence="4">Pnumococcus15C</strain>
        <strain evidence="5">Pnumococcus23A</strain>
        <strain evidence="13">pnumococcus23A</strain>
        <strain evidence="3">Pnumococcus35B</strain>
        <strain evidence="11">pnumococcus35B</strain>
    </source>
</reference>